<proteinExistence type="predicted"/>
<evidence type="ECO:0000313" key="2">
    <source>
        <dbReference type="Proteomes" id="UP001153709"/>
    </source>
</evidence>
<evidence type="ECO:0008006" key="3">
    <source>
        <dbReference type="Google" id="ProtNLM"/>
    </source>
</evidence>
<evidence type="ECO:0000313" key="1">
    <source>
        <dbReference type="EMBL" id="CAG9837433.1"/>
    </source>
</evidence>
<accession>A0A9N9T2F3</accession>
<protein>
    <recommendedName>
        <fullName evidence="3">HAT C-terminal dimerisation domain-containing protein</fullName>
    </recommendedName>
</protein>
<organism evidence="1 2">
    <name type="scientific">Diabrotica balteata</name>
    <name type="common">Banded cucumber beetle</name>
    <dbReference type="NCBI Taxonomy" id="107213"/>
    <lineage>
        <taxon>Eukaryota</taxon>
        <taxon>Metazoa</taxon>
        <taxon>Ecdysozoa</taxon>
        <taxon>Arthropoda</taxon>
        <taxon>Hexapoda</taxon>
        <taxon>Insecta</taxon>
        <taxon>Pterygota</taxon>
        <taxon>Neoptera</taxon>
        <taxon>Endopterygota</taxon>
        <taxon>Coleoptera</taxon>
        <taxon>Polyphaga</taxon>
        <taxon>Cucujiformia</taxon>
        <taxon>Chrysomeloidea</taxon>
        <taxon>Chrysomelidae</taxon>
        <taxon>Galerucinae</taxon>
        <taxon>Diabroticina</taxon>
        <taxon>Diabroticites</taxon>
        <taxon>Diabrotica</taxon>
    </lineage>
</organism>
<reference evidence="1" key="1">
    <citation type="submission" date="2022-01" db="EMBL/GenBank/DDBJ databases">
        <authorList>
            <person name="King R."/>
        </authorList>
    </citation>
    <scope>NUCLEOTIDE SEQUENCE</scope>
</reference>
<gene>
    <name evidence="1" type="ORF">DIABBA_LOCUS10416</name>
</gene>
<dbReference type="AlphaFoldDB" id="A0A9N9T2F3"/>
<sequence length="187" mass="21718">MEVKQKVCGKACKIEIDSDLNDALLDTIKSEIKEEPKRETTHDIFDYVDLKTIPIKSEIGQDELESLEERKISEKDPQVAFNFNNRNIFNVNIKEVAKIYPNLINATQLSVEWQHLPNTFNEIEVLEFINMSIEEMWLKIIENFNDEGLFPNLKYIINFVLSLPHSNAEAQKIFSMVKTQNKKNVAT</sequence>
<name>A0A9N9T2F3_DIABA</name>
<dbReference type="EMBL" id="OU898282">
    <property type="protein sequence ID" value="CAG9837433.1"/>
    <property type="molecule type" value="Genomic_DNA"/>
</dbReference>
<dbReference type="Proteomes" id="UP001153709">
    <property type="component" value="Chromosome 7"/>
</dbReference>
<keyword evidence="2" id="KW-1185">Reference proteome</keyword>
<dbReference type="OrthoDB" id="6781255at2759"/>